<reference evidence="2" key="2">
    <citation type="submission" date="2018-05" db="EMBL/GenBank/DDBJ databases">
        <title>OgluRS3 (Oryza glumaepatula Reference Sequence Version 3).</title>
        <authorList>
            <person name="Zhang J."/>
            <person name="Kudrna D."/>
            <person name="Lee S."/>
            <person name="Talag J."/>
            <person name="Welchert J."/>
            <person name="Wing R.A."/>
        </authorList>
    </citation>
    <scope>NUCLEOTIDE SEQUENCE [LARGE SCALE GENOMIC DNA]</scope>
</reference>
<name>A0A0E0A2R8_9ORYZ</name>
<feature type="region of interest" description="Disordered" evidence="1">
    <location>
        <begin position="499"/>
        <end position="540"/>
    </location>
</feature>
<evidence type="ECO:0000313" key="2">
    <source>
        <dbReference type="EnsemblPlants" id="OGLUM05G27320.1"/>
    </source>
</evidence>
<feature type="region of interest" description="Disordered" evidence="1">
    <location>
        <begin position="385"/>
        <end position="414"/>
    </location>
</feature>
<dbReference type="STRING" id="40148.A0A0E0A2R8"/>
<evidence type="ECO:0000256" key="1">
    <source>
        <dbReference type="SAM" id="MobiDB-lite"/>
    </source>
</evidence>
<evidence type="ECO:0000313" key="3">
    <source>
        <dbReference type="Proteomes" id="UP000026961"/>
    </source>
</evidence>
<organism evidence="2">
    <name type="scientific">Oryza glumipatula</name>
    <dbReference type="NCBI Taxonomy" id="40148"/>
    <lineage>
        <taxon>Eukaryota</taxon>
        <taxon>Viridiplantae</taxon>
        <taxon>Streptophyta</taxon>
        <taxon>Embryophyta</taxon>
        <taxon>Tracheophyta</taxon>
        <taxon>Spermatophyta</taxon>
        <taxon>Magnoliopsida</taxon>
        <taxon>Liliopsida</taxon>
        <taxon>Poales</taxon>
        <taxon>Poaceae</taxon>
        <taxon>BOP clade</taxon>
        <taxon>Oryzoideae</taxon>
        <taxon>Oryzeae</taxon>
        <taxon>Oryzinae</taxon>
        <taxon>Oryza</taxon>
    </lineage>
</organism>
<dbReference type="AlphaFoldDB" id="A0A0E0A2R8"/>
<protein>
    <submittedName>
        <fullName evidence="2">Uncharacterized protein</fullName>
    </submittedName>
</protein>
<reference evidence="2" key="1">
    <citation type="submission" date="2015-04" db="UniProtKB">
        <authorList>
            <consortium name="EnsemblPlants"/>
        </authorList>
    </citation>
    <scope>IDENTIFICATION</scope>
</reference>
<proteinExistence type="predicted"/>
<dbReference type="HOGENOM" id="CLU_417619_0_0_1"/>
<keyword evidence="3" id="KW-1185">Reference proteome</keyword>
<dbReference type="Gramene" id="OGLUM05G27320.1">
    <property type="protein sequence ID" value="OGLUM05G27320.1"/>
    <property type="gene ID" value="OGLUM05G27320"/>
</dbReference>
<sequence length="657" mass="73589">MPILHEWPNAKLARRLYRWLELKSRDEDITGVWFKHDKPTPIEISAMKLKMQVTHGGNLCMDLCSAFIRLYQQLDAKMNTNPSGQRWRHFFPPQFALIAPVELAGGTWSCYIWDMEKRQMHILDPVLQQRETYNVSAKHRNSGFYTLYYSCEFHDGKLQRSLDSGSITALRKDLLYQLLTMEGNYAELPTPMAMIFSRSSAGSPFHPSSPTPTDEEGSPSSSPPFPRRPTFPSSGKRGPPAPTRCRMPAKTFRTTTTDPSNSDSHGLINDLPAKLSDLSRHFGERCTQMLDEAMAEIKDSFQATQEGILALLAKHNEKCGLVFSSLTEGMQALAAEHGEKCYSAVMDQAVQANPDRSNARLHGAIEGVDTDDMLAATMRRTASHGVSVHRMHVKDGAKTTRKRSKLSHEASAANRSQTPIDLRGIAFDMMLHFSIEYICVLMTQTFQSITGKGDLLGPNKLANAARGHTEQQNPAADHANPLSVSRTAPIAHHHLLKSPAQATSAVHTNHRGLDQGDGATLDQNNNGAQDKYQGQSERCETQMTKEAGNHLRPSCMSSFSMRTVHEWWPNSILAGRLFRWLEESCDDDITGVWFKHDKPTPIEISAKEIKMQVIRGGILHADLCSALIRLYQQLDAKMNTNPCGQRWRHFFPPQFAT</sequence>
<feature type="region of interest" description="Disordered" evidence="1">
    <location>
        <begin position="199"/>
        <end position="267"/>
    </location>
</feature>
<dbReference type="eggNOG" id="ENOG502R4ZY">
    <property type="taxonomic scope" value="Eukaryota"/>
</dbReference>
<feature type="compositionally biased region" description="Polar residues" evidence="1">
    <location>
        <begin position="252"/>
        <end position="264"/>
    </location>
</feature>
<accession>A0A0E0A2R8</accession>
<dbReference type="EnsemblPlants" id="OGLUM05G27320.1">
    <property type="protein sequence ID" value="OGLUM05G27320.1"/>
    <property type="gene ID" value="OGLUM05G27320"/>
</dbReference>
<dbReference type="Proteomes" id="UP000026961">
    <property type="component" value="Chromosome 5"/>
</dbReference>
<feature type="compositionally biased region" description="Polar residues" evidence="1">
    <location>
        <begin position="521"/>
        <end position="540"/>
    </location>
</feature>